<comment type="caution">
    <text evidence="1">The sequence shown here is derived from an EMBL/GenBank/DDBJ whole genome shotgun (WGS) entry which is preliminary data.</text>
</comment>
<dbReference type="PATRIC" id="fig|907488.3.peg.1555"/>
<dbReference type="AlphaFoldDB" id="G4A9S2"/>
<evidence type="ECO:0000313" key="2">
    <source>
        <dbReference type="Proteomes" id="UP000005508"/>
    </source>
</evidence>
<dbReference type="Proteomes" id="UP000005508">
    <property type="component" value="Unassembled WGS sequence"/>
</dbReference>
<protein>
    <submittedName>
        <fullName evidence="1">Uncharacterized protein</fullName>
    </submittedName>
</protein>
<evidence type="ECO:0000313" key="1">
    <source>
        <dbReference type="EMBL" id="EGY33034.1"/>
    </source>
</evidence>
<accession>G4A9S2</accession>
<proteinExistence type="predicted"/>
<sequence length="46" mass="5714">MIINKIKTKIAVNKLIRFQFIDVNKDKVRSIFKTFFNRTEERRKER</sequence>
<reference evidence="1 2" key="1">
    <citation type="submission" date="2010-10" db="EMBL/GenBank/DDBJ databases">
        <authorList>
            <person name="Chen C."/>
            <person name="Kittichotirat W."/>
            <person name="Asikainen S."/>
            <person name="Bumgarner R."/>
        </authorList>
    </citation>
    <scope>NUCLEOTIDE SEQUENCE [LARGE SCALE GENOMIC DNA]</scope>
    <source>
        <strain evidence="1 2">SC1083</strain>
    </source>
</reference>
<gene>
    <name evidence="1" type="ORF">SC1083_1591</name>
</gene>
<dbReference type="EMBL" id="AEJM01000036">
    <property type="protein sequence ID" value="EGY33034.1"/>
    <property type="molecule type" value="Genomic_DNA"/>
</dbReference>
<name>G4A9S2_AGGAC</name>
<organism evidence="1 2">
    <name type="scientific">Aggregatibacter actinomycetemcomitans serotype e str. SC1083</name>
    <dbReference type="NCBI Taxonomy" id="907488"/>
    <lineage>
        <taxon>Bacteria</taxon>
        <taxon>Pseudomonadati</taxon>
        <taxon>Pseudomonadota</taxon>
        <taxon>Gammaproteobacteria</taxon>
        <taxon>Pasteurellales</taxon>
        <taxon>Pasteurellaceae</taxon>
        <taxon>Aggregatibacter</taxon>
    </lineage>
</organism>